<proteinExistence type="predicted"/>
<dbReference type="EMBL" id="JAABLM010000009">
    <property type="protein sequence ID" value="NBL65239.1"/>
    <property type="molecule type" value="Genomic_DNA"/>
</dbReference>
<protein>
    <submittedName>
        <fullName evidence="1">Uncharacterized protein</fullName>
    </submittedName>
</protein>
<organism evidence="1 2">
    <name type="scientific">Flavobacterium ichthyis</name>
    <dbReference type="NCBI Taxonomy" id="2698827"/>
    <lineage>
        <taxon>Bacteria</taxon>
        <taxon>Pseudomonadati</taxon>
        <taxon>Bacteroidota</taxon>
        <taxon>Flavobacteriia</taxon>
        <taxon>Flavobacteriales</taxon>
        <taxon>Flavobacteriaceae</taxon>
        <taxon>Flavobacterium</taxon>
    </lineage>
</organism>
<keyword evidence="2" id="KW-1185">Reference proteome</keyword>
<dbReference type="RefSeq" id="WP_166537066.1">
    <property type="nucleotide sequence ID" value="NZ_JAABLM010000009.1"/>
</dbReference>
<evidence type="ECO:0000313" key="1">
    <source>
        <dbReference type="EMBL" id="NBL65239.1"/>
    </source>
</evidence>
<name>A0ABW9ZBS7_9FLAO</name>
<evidence type="ECO:0000313" key="2">
    <source>
        <dbReference type="Proteomes" id="UP000798602"/>
    </source>
</evidence>
<comment type="caution">
    <text evidence="1">The sequence shown here is derived from an EMBL/GenBank/DDBJ whole genome shotgun (WGS) entry which is preliminary data.</text>
</comment>
<gene>
    <name evidence="1" type="ORF">GV828_08530</name>
</gene>
<sequence length="143" mass="16499">MKINPTVGIDKLVFGMKKADVEAIYGKSSKAYKDEEANDIVEFNPQKIRITFYSDEDFKLGYLVSSSADLMIFDEKIIGEDTKKVIDFLMQKGLKSWEKSFADGVETYFNEDNWLLLHAEFGAITEIEVGAIFNHKDEFEWKF</sequence>
<dbReference type="Proteomes" id="UP000798602">
    <property type="component" value="Unassembled WGS sequence"/>
</dbReference>
<reference evidence="2" key="1">
    <citation type="submission" date="2020-01" db="EMBL/GenBank/DDBJ databases">
        <title>Sphingomonas sp. strain CSW-10.</title>
        <authorList>
            <person name="Chen W.-M."/>
        </authorList>
    </citation>
    <scope>NUCLEOTIDE SEQUENCE [LARGE SCALE GENOMIC DNA]</scope>
    <source>
        <strain evidence="2">NST-5</strain>
    </source>
</reference>
<accession>A0ABW9ZBS7</accession>